<keyword evidence="1" id="KW-0547">Nucleotide-binding</keyword>
<dbReference type="InterPro" id="IPR021259">
    <property type="entry name" value="DUF2817"/>
</dbReference>
<name>A0A226X754_CABSO</name>
<dbReference type="Pfam" id="PF10994">
    <property type="entry name" value="DUF2817"/>
    <property type="match status" value="1"/>
</dbReference>
<comment type="caution">
    <text evidence="1">The sequence shown here is derived from an EMBL/GenBank/DDBJ whole genome shotgun (WGS) entry which is preliminary data.</text>
</comment>
<evidence type="ECO:0000313" key="1">
    <source>
        <dbReference type="EMBL" id="OXC79274.1"/>
    </source>
</evidence>
<evidence type="ECO:0000313" key="2">
    <source>
        <dbReference type="Proteomes" id="UP000214720"/>
    </source>
</evidence>
<dbReference type="SUPFAM" id="SSF53187">
    <property type="entry name" value="Zn-dependent exopeptidases"/>
    <property type="match status" value="1"/>
</dbReference>
<dbReference type="Gene3D" id="3.40.630.10">
    <property type="entry name" value="Zn peptidases"/>
    <property type="match status" value="1"/>
</dbReference>
<protein>
    <submittedName>
        <fullName evidence="1">Arginine/ornithine ABC transporter, ATP-binding protein AotP</fullName>
    </submittedName>
</protein>
<dbReference type="Proteomes" id="UP000214720">
    <property type="component" value="Unassembled WGS sequence"/>
</dbReference>
<accession>A0A226X754</accession>
<gene>
    <name evidence="1" type="ORF">BSU04_07640</name>
</gene>
<dbReference type="AlphaFoldDB" id="A0A226X754"/>
<dbReference type="CDD" id="cd06233">
    <property type="entry name" value="M14-like"/>
    <property type="match status" value="1"/>
</dbReference>
<sequence length="387" mass="42597">MSAASALRASTIEERMKYGFADQPGFERQRMQFLLAAEAAGATVTSYPHPLKGPGGEPLSTDVAWFGSPDARRVLVAISGTHGVEGYYGSACQSEWLHELAGRDLPEGVAVLMVHLINPWGTAWVRRVNEDNVDLNRNYLDFGTALPLNPRYEAIHEIYTARDFDGPQRERADQALAAQLGAIGWAEYRSIVGAGQYMHPDGLFYGGAQATWSNRTMRSIAERFLQPAQVAIAFDLHTGAGAFGHPMLMAIAQARYPALSDAEALYGPWLYTLLTGAQAEVSDTGVVARATGYTSQALLDALPATHLMQLVIECGTYPEAPMHTALRNDHWLHLYGDPSDALGKEIRCALFESFMPADAHWREIAWRRTRDAWERALKALPDIRPAE</sequence>
<dbReference type="GO" id="GO:0005524">
    <property type="term" value="F:ATP binding"/>
    <property type="evidence" value="ECO:0007669"/>
    <property type="project" value="UniProtKB-KW"/>
</dbReference>
<proteinExistence type="predicted"/>
<dbReference type="EMBL" id="MTHB01000045">
    <property type="protein sequence ID" value="OXC79274.1"/>
    <property type="molecule type" value="Genomic_DNA"/>
</dbReference>
<keyword evidence="1" id="KW-0067">ATP-binding</keyword>
<reference evidence="2" key="1">
    <citation type="submission" date="2017-01" db="EMBL/GenBank/DDBJ databases">
        <title>Genome Analysis of Deinococcus marmoris KOPRI26562.</title>
        <authorList>
            <person name="Kim J.H."/>
            <person name="Oh H.-M."/>
        </authorList>
    </citation>
    <scope>NUCLEOTIDE SEQUENCE [LARGE SCALE GENOMIC DNA]</scope>
    <source>
        <strain evidence="2">PAMC 26633</strain>
    </source>
</reference>
<organism evidence="1 2">
    <name type="scientific">Caballeronia sordidicola</name>
    <name type="common">Burkholderia sordidicola</name>
    <dbReference type="NCBI Taxonomy" id="196367"/>
    <lineage>
        <taxon>Bacteria</taxon>
        <taxon>Pseudomonadati</taxon>
        <taxon>Pseudomonadota</taxon>
        <taxon>Betaproteobacteria</taxon>
        <taxon>Burkholderiales</taxon>
        <taxon>Burkholderiaceae</taxon>
        <taxon>Caballeronia</taxon>
    </lineage>
</organism>